<protein>
    <recommendedName>
        <fullName evidence="3">Lipoprotein</fullName>
    </recommendedName>
</protein>
<organism evidence="1 2">
    <name type="scientific">Streptomyces yaizuensis</name>
    <dbReference type="NCBI Taxonomy" id="2989713"/>
    <lineage>
        <taxon>Bacteria</taxon>
        <taxon>Bacillati</taxon>
        <taxon>Actinomycetota</taxon>
        <taxon>Actinomycetes</taxon>
        <taxon>Kitasatosporales</taxon>
        <taxon>Streptomycetaceae</taxon>
        <taxon>Streptomyces</taxon>
    </lineage>
</organism>
<accession>A0ABQ5P0X7</accession>
<evidence type="ECO:0000313" key="1">
    <source>
        <dbReference type="EMBL" id="GLF95871.1"/>
    </source>
</evidence>
<evidence type="ECO:0008006" key="3">
    <source>
        <dbReference type="Google" id="ProtNLM"/>
    </source>
</evidence>
<comment type="caution">
    <text evidence="1">The sequence shown here is derived from an EMBL/GenBank/DDBJ whole genome shotgun (WGS) entry which is preliminary data.</text>
</comment>
<dbReference type="EMBL" id="BSBI01000006">
    <property type="protein sequence ID" value="GLF95871.1"/>
    <property type="molecule type" value="Genomic_DNA"/>
</dbReference>
<gene>
    <name evidence="1" type="ORF">SYYSPA8_16260</name>
</gene>
<sequence length="128" mass="13104">MSVTPLSATATATVSHHRRRLARAGGAALLAVATAAVAGCSGLGRTAVGTVEYETAAHRHVQVNSPLVTGCHAVETPGAVRVLNNTLVDMIMYPTGDCSGDASIYVPTTTSDVVAPGAGVWRTYSFVH</sequence>
<proteinExistence type="predicted"/>
<evidence type="ECO:0000313" key="2">
    <source>
        <dbReference type="Proteomes" id="UP001291653"/>
    </source>
</evidence>
<name>A0ABQ5P0X7_9ACTN</name>
<dbReference type="RefSeq" id="WP_323447920.1">
    <property type="nucleotide sequence ID" value="NZ_BSBI01000006.1"/>
</dbReference>
<dbReference type="Proteomes" id="UP001291653">
    <property type="component" value="Unassembled WGS sequence"/>
</dbReference>
<keyword evidence="2" id="KW-1185">Reference proteome</keyword>
<reference evidence="1 2" key="1">
    <citation type="submission" date="2022-10" db="EMBL/GenBank/DDBJ databases">
        <title>Draft genome sequence of Streptomyces sp. YSPA8.</title>
        <authorList>
            <person name="Moriuchi R."/>
            <person name="Dohra H."/>
            <person name="Yamamura H."/>
            <person name="Kodani S."/>
        </authorList>
    </citation>
    <scope>NUCLEOTIDE SEQUENCE [LARGE SCALE GENOMIC DNA]</scope>
    <source>
        <strain evidence="1 2">YSPA8</strain>
    </source>
</reference>